<protein>
    <recommendedName>
        <fullName evidence="5">RxLR effector protein</fullName>
    </recommendedName>
</protein>
<keyword evidence="7" id="KW-1185">Reference proteome</keyword>
<evidence type="ECO:0000256" key="3">
    <source>
        <dbReference type="ARBA" id="ARBA00022525"/>
    </source>
</evidence>
<comment type="caution">
    <text evidence="6">The sequence shown here is derived from an EMBL/GenBank/DDBJ whole genome shotgun (WGS) entry which is preliminary data.</text>
</comment>
<dbReference type="EMBL" id="JAGDFM010000488">
    <property type="protein sequence ID" value="KAG7377741.1"/>
    <property type="molecule type" value="Genomic_DNA"/>
</dbReference>
<evidence type="ECO:0000256" key="2">
    <source>
        <dbReference type="ARBA" id="ARBA00010400"/>
    </source>
</evidence>
<proteinExistence type="inferred from homology"/>
<dbReference type="Pfam" id="PF16810">
    <property type="entry name" value="RXLR"/>
    <property type="match status" value="1"/>
</dbReference>
<dbReference type="GO" id="GO:0005576">
    <property type="term" value="C:extracellular region"/>
    <property type="evidence" value="ECO:0007669"/>
    <property type="project" value="UniProtKB-SubCell"/>
</dbReference>
<evidence type="ECO:0000256" key="4">
    <source>
        <dbReference type="ARBA" id="ARBA00022729"/>
    </source>
</evidence>
<dbReference type="AlphaFoldDB" id="A0A8T1V9L1"/>
<reference evidence="6" key="1">
    <citation type="submission" date="2021-02" db="EMBL/GenBank/DDBJ databases">
        <authorList>
            <person name="Palmer J.M."/>
        </authorList>
    </citation>
    <scope>NUCLEOTIDE SEQUENCE</scope>
    <source>
        <strain evidence="6">SCRP734</strain>
    </source>
</reference>
<dbReference type="InterPro" id="IPR031825">
    <property type="entry name" value="RXLR"/>
</dbReference>
<dbReference type="OrthoDB" id="129136at2759"/>
<evidence type="ECO:0000256" key="5">
    <source>
        <dbReference type="RuleBase" id="RU367124"/>
    </source>
</evidence>
<comment type="similarity">
    <text evidence="2 5">Belongs to the RxLR effector family.</text>
</comment>
<comment type="domain">
    <text evidence="5">The RxLR-dEER motif acts to carry the protein into the host cell cytoplasm through binding to cell surface phosphatidylinositol-3-phosphate.</text>
</comment>
<keyword evidence="4 5" id="KW-0732">Signal</keyword>
<evidence type="ECO:0000256" key="1">
    <source>
        <dbReference type="ARBA" id="ARBA00004613"/>
    </source>
</evidence>
<gene>
    <name evidence="6" type="ORF">PHYPSEUDO_011068</name>
</gene>
<evidence type="ECO:0000313" key="6">
    <source>
        <dbReference type="EMBL" id="KAG7377741.1"/>
    </source>
</evidence>
<feature type="chain" id="PRO_5035959920" description="RxLR effector protein" evidence="5">
    <location>
        <begin position="23"/>
        <end position="158"/>
    </location>
</feature>
<comment type="function">
    <text evidence="5">Effector that suppresses plant defense responses during pathogen infection.</text>
</comment>
<name>A0A8T1V9L1_9STRA</name>
<accession>A0A8T1V9L1</accession>
<evidence type="ECO:0000313" key="7">
    <source>
        <dbReference type="Proteomes" id="UP000694044"/>
    </source>
</evidence>
<sequence length="158" mass="17688">MRLSSIIIVAAVALLAIDNASSAPNNNSNPNKAKLIAALSDGDISNYEHGKSNIRSHNTAAAEEERAFFGDFATSKLKKMLTSESFKLDMFKKWDAHSVGHISEKLKVDIYHPRWADLLFEYLNVYKKAGDEVVKHARNGKKVTFSNEIKVRFYPTNS</sequence>
<organism evidence="6 7">
    <name type="scientific">Phytophthora pseudosyringae</name>
    <dbReference type="NCBI Taxonomy" id="221518"/>
    <lineage>
        <taxon>Eukaryota</taxon>
        <taxon>Sar</taxon>
        <taxon>Stramenopiles</taxon>
        <taxon>Oomycota</taxon>
        <taxon>Peronosporomycetes</taxon>
        <taxon>Peronosporales</taxon>
        <taxon>Peronosporaceae</taxon>
        <taxon>Phytophthora</taxon>
    </lineage>
</organism>
<dbReference type="Proteomes" id="UP000694044">
    <property type="component" value="Unassembled WGS sequence"/>
</dbReference>
<keyword evidence="3 5" id="KW-0964">Secreted</keyword>
<feature type="signal peptide" evidence="5">
    <location>
        <begin position="1"/>
        <end position="22"/>
    </location>
</feature>
<comment type="subcellular location">
    <subcellularLocation>
        <location evidence="1 5">Secreted</location>
    </subcellularLocation>
</comment>